<feature type="domain" description="Carbohydrate kinase FGGY C-terminal" evidence="5">
    <location>
        <begin position="237"/>
        <end position="419"/>
    </location>
</feature>
<organism evidence="6 7">
    <name type="scientific">Leadbetterella byssophila (strain DSM 17132 / JCM 16389 / KACC 11308 / NBRC 106382 / 4M15)</name>
    <dbReference type="NCBI Taxonomy" id="649349"/>
    <lineage>
        <taxon>Bacteria</taxon>
        <taxon>Pseudomonadati</taxon>
        <taxon>Bacteroidota</taxon>
        <taxon>Cytophagia</taxon>
        <taxon>Cytophagales</taxon>
        <taxon>Leadbetterellaceae</taxon>
        <taxon>Leadbetterella</taxon>
    </lineage>
</organism>
<dbReference type="GO" id="GO:0016301">
    <property type="term" value="F:kinase activity"/>
    <property type="evidence" value="ECO:0007669"/>
    <property type="project" value="UniProtKB-KW"/>
</dbReference>
<comment type="similarity">
    <text evidence="1">Belongs to the FGGY kinase family.</text>
</comment>
<dbReference type="OrthoDB" id="9786272at2"/>
<evidence type="ECO:0000259" key="4">
    <source>
        <dbReference type="Pfam" id="PF00370"/>
    </source>
</evidence>
<dbReference type="eggNOG" id="COG1070">
    <property type="taxonomic scope" value="Bacteria"/>
</dbReference>
<dbReference type="CDD" id="cd07772">
    <property type="entry name" value="ASKHA_NBD_FGGY_NaCK-like"/>
    <property type="match status" value="1"/>
</dbReference>
<keyword evidence="7" id="KW-1185">Reference proteome</keyword>
<protein>
    <submittedName>
        <fullName evidence="6">Carbohydrate kinase, FGGY</fullName>
    </submittedName>
</protein>
<dbReference type="InterPro" id="IPR049382">
    <property type="entry name" value="FGGY_C_2"/>
</dbReference>
<evidence type="ECO:0000313" key="6">
    <source>
        <dbReference type="EMBL" id="ADQ18016.1"/>
    </source>
</evidence>
<evidence type="ECO:0000259" key="5">
    <source>
        <dbReference type="Pfam" id="PF21546"/>
    </source>
</evidence>
<dbReference type="EMBL" id="CP002305">
    <property type="protein sequence ID" value="ADQ18016.1"/>
    <property type="molecule type" value="Genomic_DNA"/>
</dbReference>
<proteinExistence type="inferred from homology"/>
<sequence>MSFILIYDIGKTNKKAFVFDQEYRIKWQKSTHFEEALDEDGDPCEDLHALEQWVKSTYEDARTLYPLKAVNFCTYGASLVFLDGNHKVLTPLYNYLKSYPQDLQERFYAQYGNEVAASTASPVLGSLNSGLLAYRLKYEKPKVFAFVRKILHLPNYMSFLFTQKACTDITSVGCHTKLWDFKKGDYHKWVEEEGIRHLLPALHPASEVKKGVDGLAIGIGLHDSSSALLPYLRTFKDPFVLISTGTWNITFNPFTTSILTEEELENDCLCYLRIDQKPIKAARLLAGIFHDEEVDKISMLYEVSREEVLATGFDPDWEGEELDLNDFVVRNPIQGKGRNWLEFMSYKEAYHQLISDLVALQVKSSSWVIEDIPKIFVDGGFGKNHLFMQMLRKALPDREVWTVEVPQASAIGAAMVIHEHWNEGGIPAKLITLTEG</sequence>
<dbReference type="InterPro" id="IPR050406">
    <property type="entry name" value="FGGY_Carb_Kinase"/>
</dbReference>
<dbReference type="HOGENOM" id="CLU_034535_0_0_10"/>
<dbReference type="STRING" id="649349.Lbys_2340"/>
<dbReference type="PANTHER" id="PTHR43095">
    <property type="entry name" value="SUGAR KINASE"/>
    <property type="match status" value="1"/>
</dbReference>
<dbReference type="Pfam" id="PF00370">
    <property type="entry name" value="FGGY_N"/>
    <property type="match status" value="1"/>
</dbReference>
<dbReference type="Pfam" id="PF21546">
    <property type="entry name" value="FGGY_C_2"/>
    <property type="match status" value="1"/>
</dbReference>
<dbReference type="SUPFAM" id="SSF53067">
    <property type="entry name" value="Actin-like ATPase domain"/>
    <property type="match status" value="2"/>
</dbReference>
<accession>E4RWE3</accession>
<gene>
    <name evidence="6" type="ordered locus">Lbys_2340</name>
</gene>
<keyword evidence="3 6" id="KW-0418">Kinase</keyword>
<keyword evidence="2" id="KW-0808">Transferase</keyword>
<dbReference type="PANTHER" id="PTHR43095:SF2">
    <property type="entry name" value="GLUCONOKINASE"/>
    <property type="match status" value="1"/>
</dbReference>
<dbReference type="RefSeq" id="WP_013409057.1">
    <property type="nucleotide sequence ID" value="NC_014655.1"/>
</dbReference>
<dbReference type="GO" id="GO:0005975">
    <property type="term" value="P:carbohydrate metabolic process"/>
    <property type="evidence" value="ECO:0007669"/>
    <property type="project" value="InterPro"/>
</dbReference>
<evidence type="ECO:0000256" key="3">
    <source>
        <dbReference type="ARBA" id="ARBA00022777"/>
    </source>
</evidence>
<dbReference type="Proteomes" id="UP000007435">
    <property type="component" value="Chromosome"/>
</dbReference>
<dbReference type="Gene3D" id="3.30.420.40">
    <property type="match status" value="2"/>
</dbReference>
<name>E4RWE3_LEAB4</name>
<evidence type="ECO:0000313" key="7">
    <source>
        <dbReference type="Proteomes" id="UP000007435"/>
    </source>
</evidence>
<dbReference type="AlphaFoldDB" id="E4RWE3"/>
<dbReference type="InterPro" id="IPR018484">
    <property type="entry name" value="FGGY_N"/>
</dbReference>
<dbReference type="InterPro" id="IPR043129">
    <property type="entry name" value="ATPase_NBD"/>
</dbReference>
<dbReference type="KEGG" id="lby:Lbys_2340"/>
<evidence type="ECO:0000256" key="2">
    <source>
        <dbReference type="ARBA" id="ARBA00022679"/>
    </source>
</evidence>
<reference key="1">
    <citation type="submission" date="2010-11" db="EMBL/GenBank/DDBJ databases">
        <title>The complete genome of Leadbetterella byssophila DSM 17132.</title>
        <authorList>
            <consortium name="US DOE Joint Genome Institute (JGI-PGF)"/>
            <person name="Lucas S."/>
            <person name="Copeland A."/>
            <person name="Lapidus A."/>
            <person name="Glavina del Rio T."/>
            <person name="Dalin E."/>
            <person name="Tice H."/>
            <person name="Bruce D."/>
            <person name="Goodwin L."/>
            <person name="Pitluck S."/>
            <person name="Kyrpides N."/>
            <person name="Mavromatis K."/>
            <person name="Ivanova N."/>
            <person name="Teshima H."/>
            <person name="Brettin T."/>
            <person name="Detter J.C."/>
            <person name="Han C."/>
            <person name="Tapia R."/>
            <person name="Land M."/>
            <person name="Hauser L."/>
            <person name="Markowitz V."/>
            <person name="Cheng J.-F."/>
            <person name="Hugenholtz P."/>
            <person name="Woyke T."/>
            <person name="Wu D."/>
            <person name="Tindall B."/>
            <person name="Pomrenke H.G."/>
            <person name="Brambilla E."/>
            <person name="Klenk H.-P."/>
            <person name="Eisen J.A."/>
        </authorList>
    </citation>
    <scope>NUCLEOTIDE SEQUENCE [LARGE SCALE GENOMIC DNA]</scope>
    <source>
        <strain>DSM 17132</strain>
    </source>
</reference>
<evidence type="ECO:0000256" key="1">
    <source>
        <dbReference type="ARBA" id="ARBA00009156"/>
    </source>
</evidence>
<reference evidence="6 7" key="2">
    <citation type="journal article" date="2011" name="Stand. Genomic Sci.">
        <title>Complete genome sequence of Leadbetterella byssophila type strain (4M15).</title>
        <authorList>
            <person name="Abt B."/>
            <person name="Teshima H."/>
            <person name="Lucas S."/>
            <person name="Lapidus A."/>
            <person name="Del Rio T.G."/>
            <person name="Nolan M."/>
            <person name="Tice H."/>
            <person name="Cheng J.F."/>
            <person name="Pitluck S."/>
            <person name="Liolios K."/>
            <person name="Pagani I."/>
            <person name="Ivanova N."/>
            <person name="Mavromatis K."/>
            <person name="Pati A."/>
            <person name="Tapia R."/>
            <person name="Han C."/>
            <person name="Goodwin L."/>
            <person name="Chen A."/>
            <person name="Palaniappan K."/>
            <person name="Land M."/>
            <person name="Hauser L."/>
            <person name="Chang Y.J."/>
            <person name="Jeffries C.D."/>
            <person name="Rohde M."/>
            <person name="Goker M."/>
            <person name="Tindall B.J."/>
            <person name="Detter J.C."/>
            <person name="Woyke T."/>
            <person name="Bristow J."/>
            <person name="Eisen J.A."/>
            <person name="Markowitz V."/>
            <person name="Hugenholtz P."/>
            <person name="Klenk H.P."/>
            <person name="Kyrpides N.C."/>
        </authorList>
    </citation>
    <scope>NUCLEOTIDE SEQUENCE [LARGE SCALE GENOMIC DNA]</scope>
    <source>
        <strain evidence="7">DSM 17132 / JCM 16389 / KACC 11308 / NBRC 106382 / 4M15</strain>
    </source>
</reference>
<feature type="domain" description="Carbohydrate kinase FGGY N-terminal" evidence="4">
    <location>
        <begin position="4"/>
        <end position="208"/>
    </location>
</feature>